<keyword evidence="17" id="KW-1185">Reference proteome</keyword>
<dbReference type="InterPro" id="IPR021643">
    <property type="entry name" value="Mediator_Med13_N"/>
</dbReference>
<feature type="domain" description="Mediator complex subunit Med13 N-terminal" evidence="14">
    <location>
        <begin position="6"/>
        <end position="393"/>
    </location>
</feature>
<evidence type="ECO:0000256" key="4">
    <source>
        <dbReference type="ARBA" id="ARBA00022491"/>
    </source>
</evidence>
<evidence type="ECO:0000256" key="10">
    <source>
        <dbReference type="ARBA" id="ARBA00032008"/>
    </source>
</evidence>
<comment type="similarity">
    <text evidence="2 11">Belongs to the Mediator complex subunit 13 family.</text>
</comment>
<gene>
    <name evidence="16" type="ORF">L207DRAFT_637593</name>
</gene>
<feature type="region of interest" description="Disordered" evidence="12">
    <location>
        <begin position="800"/>
        <end position="833"/>
    </location>
</feature>
<keyword evidence="4 11" id="KW-0678">Repressor</keyword>
<reference evidence="16 17" key="1">
    <citation type="submission" date="2016-04" db="EMBL/GenBank/DDBJ databases">
        <title>A degradative enzymes factory behind the ericoid mycorrhizal symbiosis.</title>
        <authorList>
            <consortium name="DOE Joint Genome Institute"/>
            <person name="Martino E."/>
            <person name="Morin E."/>
            <person name="Grelet G."/>
            <person name="Kuo A."/>
            <person name="Kohler A."/>
            <person name="Daghino S."/>
            <person name="Barry K."/>
            <person name="Choi C."/>
            <person name="Cichocki N."/>
            <person name="Clum A."/>
            <person name="Copeland A."/>
            <person name="Hainaut M."/>
            <person name="Haridas S."/>
            <person name="Labutti K."/>
            <person name="Lindquist E."/>
            <person name="Lipzen A."/>
            <person name="Khouja H.-R."/>
            <person name="Murat C."/>
            <person name="Ohm R."/>
            <person name="Olson A."/>
            <person name="Spatafora J."/>
            <person name="Veneault-Fourrey C."/>
            <person name="Henrissat B."/>
            <person name="Grigoriev I."/>
            <person name="Martin F."/>
            <person name="Perotto S."/>
        </authorList>
    </citation>
    <scope>NUCLEOTIDE SEQUENCE [LARGE SCALE GENOMIC DNA]</scope>
    <source>
        <strain evidence="16 17">F</strain>
    </source>
</reference>
<comment type="subunit">
    <text evidence="11">Component of the SRB8-11 complex, which itself associates with the Mediator complex.</text>
</comment>
<feature type="region of interest" description="Disordered" evidence="12">
    <location>
        <begin position="1379"/>
        <end position="1413"/>
    </location>
</feature>
<organism evidence="16 17">
    <name type="scientific">Hyaloscypha variabilis (strain UAMH 11265 / GT02V1 / F)</name>
    <name type="common">Meliniomyces variabilis</name>
    <dbReference type="NCBI Taxonomy" id="1149755"/>
    <lineage>
        <taxon>Eukaryota</taxon>
        <taxon>Fungi</taxon>
        <taxon>Dikarya</taxon>
        <taxon>Ascomycota</taxon>
        <taxon>Pezizomycotina</taxon>
        <taxon>Leotiomycetes</taxon>
        <taxon>Helotiales</taxon>
        <taxon>Hyaloscyphaceae</taxon>
        <taxon>Hyaloscypha</taxon>
        <taxon>Hyaloscypha variabilis</taxon>
    </lineage>
</organism>
<dbReference type="InterPro" id="IPR041285">
    <property type="entry name" value="MID_MedPIWI"/>
</dbReference>
<comment type="subcellular location">
    <subcellularLocation>
        <location evidence="1 11">Nucleus</location>
    </subcellularLocation>
</comment>
<dbReference type="Pfam" id="PF06333">
    <property type="entry name" value="Med13_C"/>
    <property type="match status" value="1"/>
</dbReference>
<evidence type="ECO:0000313" key="16">
    <source>
        <dbReference type="EMBL" id="PMD35208.1"/>
    </source>
</evidence>
<feature type="region of interest" description="Disordered" evidence="12">
    <location>
        <begin position="776"/>
        <end position="795"/>
    </location>
</feature>
<evidence type="ECO:0000256" key="11">
    <source>
        <dbReference type="RuleBase" id="RU364134"/>
    </source>
</evidence>
<comment type="function">
    <text evidence="9 11">Component of the SRB8-11 complex. The SRB8-11 complex is a regulatory module of the Mediator complex which is itself involved in regulation of basal and activated RNA polymerase II-dependent transcription. The SRB8-11 complex may be involved in the transcriptional repression of a subset of genes regulated by Mediator. It may inhibit the association of the Mediator complex with RNA polymerase II to form the holoenzyme complex.</text>
</comment>
<evidence type="ECO:0000256" key="6">
    <source>
        <dbReference type="ARBA" id="ARBA00023159"/>
    </source>
</evidence>
<evidence type="ECO:0000313" key="17">
    <source>
        <dbReference type="Proteomes" id="UP000235786"/>
    </source>
</evidence>
<dbReference type="Pfam" id="PF11597">
    <property type="entry name" value="Med13_N"/>
    <property type="match status" value="1"/>
</dbReference>
<evidence type="ECO:0000256" key="2">
    <source>
        <dbReference type="ARBA" id="ARBA00009354"/>
    </source>
</evidence>
<dbReference type="Pfam" id="PF18296">
    <property type="entry name" value="MID_MedPIWI"/>
    <property type="match status" value="1"/>
</dbReference>
<proteinExistence type="inferred from homology"/>
<evidence type="ECO:0000259" key="14">
    <source>
        <dbReference type="Pfam" id="PF11597"/>
    </source>
</evidence>
<evidence type="ECO:0000259" key="15">
    <source>
        <dbReference type="Pfam" id="PF18296"/>
    </source>
</evidence>
<dbReference type="GO" id="GO:0045944">
    <property type="term" value="P:positive regulation of transcription by RNA polymerase II"/>
    <property type="evidence" value="ECO:0007669"/>
    <property type="project" value="TreeGrafter"/>
</dbReference>
<dbReference type="EMBL" id="KZ613952">
    <property type="protein sequence ID" value="PMD35208.1"/>
    <property type="molecule type" value="Genomic_DNA"/>
</dbReference>
<feature type="domain" description="MID" evidence="15">
    <location>
        <begin position="1034"/>
        <end position="1201"/>
    </location>
</feature>
<keyword evidence="5 11" id="KW-0805">Transcription regulation</keyword>
<feature type="region of interest" description="Disordered" evidence="12">
    <location>
        <begin position="107"/>
        <end position="135"/>
    </location>
</feature>
<evidence type="ECO:0000256" key="7">
    <source>
        <dbReference type="ARBA" id="ARBA00023163"/>
    </source>
</evidence>
<feature type="domain" description="Mediator complex subunit Med13 C-terminal" evidence="13">
    <location>
        <begin position="1210"/>
        <end position="1519"/>
    </location>
</feature>
<evidence type="ECO:0000256" key="3">
    <source>
        <dbReference type="ARBA" id="ARBA00019618"/>
    </source>
</evidence>
<dbReference type="Proteomes" id="UP000235786">
    <property type="component" value="Unassembled WGS sequence"/>
</dbReference>
<evidence type="ECO:0000256" key="8">
    <source>
        <dbReference type="ARBA" id="ARBA00023242"/>
    </source>
</evidence>
<name>A0A2J6R9L2_HYAVF</name>
<dbReference type="PANTHER" id="PTHR48249">
    <property type="entry name" value="MEDIATOR OF RNA POLYMERASE II TRANSCRIPTION SUBUNIT 13"/>
    <property type="match status" value="1"/>
</dbReference>
<evidence type="ECO:0000259" key="13">
    <source>
        <dbReference type="Pfam" id="PF06333"/>
    </source>
</evidence>
<dbReference type="GO" id="GO:0003713">
    <property type="term" value="F:transcription coactivator activity"/>
    <property type="evidence" value="ECO:0007669"/>
    <property type="project" value="TreeGrafter"/>
</dbReference>
<keyword evidence="8 11" id="KW-0539">Nucleus</keyword>
<dbReference type="PANTHER" id="PTHR48249:SF3">
    <property type="entry name" value="MEDIATOR OF RNA POLYMERASE II TRANSCRIPTION SUBUNIT 13"/>
    <property type="match status" value="1"/>
</dbReference>
<dbReference type="STRING" id="1149755.A0A2J6R9L2"/>
<evidence type="ECO:0000256" key="12">
    <source>
        <dbReference type="SAM" id="MobiDB-lite"/>
    </source>
</evidence>
<dbReference type="GO" id="GO:0016592">
    <property type="term" value="C:mediator complex"/>
    <property type="evidence" value="ECO:0007669"/>
    <property type="project" value="InterPro"/>
</dbReference>
<dbReference type="InterPro" id="IPR009401">
    <property type="entry name" value="Med13_C"/>
</dbReference>
<evidence type="ECO:0000256" key="9">
    <source>
        <dbReference type="ARBA" id="ARBA00025661"/>
    </source>
</evidence>
<dbReference type="OrthoDB" id="103819at2759"/>
<keyword evidence="7 11" id="KW-0804">Transcription</keyword>
<sequence length="1530" mass="166999">MSTMDPGEYLTNVLSSNLFASISYEYYEPQSLPAGTARKYLQRLETSWRQEGKLVLCDPFRDGVWIFQSTGNASSNTALRDTDPSSAVEAYSAGLVQRDKGLYEPASLARSKPAVSNNAGTSSSSSSPSSSLDSTVRNAQALNARAIQTNLALGVMQEPPTPSPGARSAGADTPTSLKVIHEYFISAVLAVLVYFLCRDHGFVPLNSRTLILTPLKPRCKGYYLSKHAQFTNDIELATLDISLTSLGTLVVKAYSNSAPGLQMLLENSSSSNTPSKLAPGASLWLAPGGNAAKFHSYNDEKNLPTSLPIAQIQASATENRPNGISSLTIKSWQSKCLEWLSTKGLNTSTLEDGGWLFVQVVGSHPPYFNGEFQGLPVSEELAIVPWPTLLCFQTSSIGPRYLQAMSNGPIGPRDSLSFAEDWFTEKDERAHTISKRQKERQAAEILSKEQADVEARALQAITYSPATLRRGSNAGAMYPTPPDAPHHPIGATPSFDGTVSTPGNPHPFVSHDPGTANQVTTVANDGDADLWGSSGKKERNNSAMAFNDNENENDNSNMFEDLEGDIFGNDITDADFSFFDEPDTVVEPDPKPESPIVPLQAPQEASLLKETEFVKLPELPVLDAPDTTMMDVDISEIQVGEVSAPLLEAEVVENHTEIGKVSSPKIADTQKNPTTSINLPLDKEMVFKRLQRDTSRLVGSTNQKQLRRASLFNRVDFEDALLSVNAKYGAHGQFNFNSKLKPRQATIKTELPQTRYLSSRRRIRENGQELGHIARILNQNELDQPTDSREPIDYLMDSDGASQVSEQDDTSHGTNDLSVLPHPGLKRKWENEDGDDMTSTFDALAMELEHSASTPQSISGSQIPLMEADPADWSLTTYFTSPEPDIQSNILSDIERIATAQILADQAVSGTLRIPRSAGSETPVTSNSIFTGRELISTVASAAKSSLRELNSCTMRSYLEIQGIPALNQGLRLPPRPIVNHRGPNAIDGARPNNPFPIPPPQLEVRRSDTKLSVLPAAVTFWENLGLGPAKGPKDVSAICVYPNFEGVAANADIFLDQMRSVYECSRLGSHDRLVTKDLTNGLMPFTVESPQQNKLHHLSALKDVAARLSRMLSSAEAEEKNFVVYFIYPTDNSALLVHICSAFQHLFNLYRKALSERRVKAANELVLQLIPLDFVSSSTSLAVPLPSDYFRLALEVYDRCIDFISSSSTPAIMLEQPLPKTIDFKLNANPSASLLQENTCLHVGYAQSIDDRWITATWTDNRGTQQMTASYCLGRKNEPISMPFSDVANEIWDTTLDFIAKKKIHWRVMIARVGVMDPSEIDIWTSLASIESDVQLSLTLVSVQTDPSLRLLPASITLAPNSNTATSVVTPVSTPQALQSSMVSPGDAATPARDNVSAATPVDGPVEPDSDARLIDSTDQSWGAILSHRLNNSNSLMELNPALISGYLLKRGGVNIDDPPIIMEVNILHSEVVGNPRTFHEGLLREVLGYYRGLGTLARVRGLVDAVGDVRPWHIAAAEKAVKALYMLM</sequence>
<protein>
    <recommendedName>
        <fullName evidence="3 11">Mediator of RNA polymerase II transcription subunit 13</fullName>
    </recommendedName>
    <alternativeName>
        <fullName evidence="10 11">Mediator complex subunit 13</fullName>
    </alternativeName>
</protein>
<keyword evidence="6 11" id="KW-0010">Activator</keyword>
<dbReference type="InterPro" id="IPR051139">
    <property type="entry name" value="Mediator_complx_sub13"/>
</dbReference>
<evidence type="ECO:0000256" key="5">
    <source>
        <dbReference type="ARBA" id="ARBA00023015"/>
    </source>
</evidence>
<accession>A0A2J6R9L2</accession>
<evidence type="ECO:0000256" key="1">
    <source>
        <dbReference type="ARBA" id="ARBA00004123"/>
    </source>
</evidence>
<feature type="compositionally biased region" description="Low complexity" evidence="12">
    <location>
        <begin position="122"/>
        <end position="131"/>
    </location>
</feature>